<dbReference type="OrthoDB" id="2673624at2759"/>
<reference evidence="4" key="2">
    <citation type="submission" date="2015-01" db="EMBL/GenBank/DDBJ databases">
        <title>Evolutionary Origins and Diversification of the Mycorrhizal Mutualists.</title>
        <authorList>
            <consortium name="DOE Joint Genome Institute"/>
            <consortium name="Mycorrhizal Genomics Consortium"/>
            <person name="Kohler A."/>
            <person name="Kuo A."/>
            <person name="Nagy L.G."/>
            <person name="Floudas D."/>
            <person name="Copeland A."/>
            <person name="Barry K.W."/>
            <person name="Cichocki N."/>
            <person name="Veneault-Fourrey C."/>
            <person name="LaButti K."/>
            <person name="Lindquist E.A."/>
            <person name="Lipzen A."/>
            <person name="Lundell T."/>
            <person name="Morin E."/>
            <person name="Murat C."/>
            <person name="Riley R."/>
            <person name="Ohm R."/>
            <person name="Sun H."/>
            <person name="Tunlid A."/>
            <person name="Henrissat B."/>
            <person name="Grigoriev I.V."/>
            <person name="Hibbett D.S."/>
            <person name="Martin F."/>
        </authorList>
    </citation>
    <scope>NUCLEOTIDE SEQUENCE [LARGE SCALE GENOMIC DNA]</scope>
    <source>
        <strain evidence="4">Foug A</strain>
    </source>
</reference>
<keyword evidence="4" id="KW-1185">Reference proteome</keyword>
<dbReference type="InterPro" id="IPR054722">
    <property type="entry name" value="PolX-like_BBD"/>
</dbReference>
<feature type="region of interest" description="Disordered" evidence="1">
    <location>
        <begin position="243"/>
        <end position="276"/>
    </location>
</feature>
<evidence type="ECO:0000259" key="2">
    <source>
        <dbReference type="Pfam" id="PF22936"/>
    </source>
</evidence>
<dbReference type="Proteomes" id="UP000053989">
    <property type="component" value="Unassembled WGS sequence"/>
</dbReference>
<evidence type="ECO:0000256" key="1">
    <source>
        <dbReference type="SAM" id="MobiDB-lite"/>
    </source>
</evidence>
<name>A0A0C2ZYU6_9AGAM</name>
<sequence length="359" mass="39740">MADDSTSSSTPSFPKLCSSNYSTWKGEMKAFLHTKSLWTIAKWDIRADKAAGQLYLLLSAKQRTHINAVQDDPAQIWSTLETIHLQQRPGARFNAWDDFFSIRKKQDESLTSLIARIEDSMSKIQQLRPKDASTPYTIKDLDNELICIAMVRSLGDEYSHFASSLLLFQSLEKDRLKEAFLAEELQRMRRPELTSGSEAVLFASGSNCKCPPSVSCSFCEYSNHCIHKCQNLVKAKSNYLSQKSKHTKKGGNSANQASDASSSSQPPAEWSSGSQSASQAMEFAGNASLCSLDLSSPLYPLQLDADVHWVADTGATAHMTPHRHWMRNYTPKCVPVKLADNKVIYSAGVGSVVFVLVIG</sequence>
<dbReference type="Pfam" id="PF14223">
    <property type="entry name" value="Retrotran_gag_2"/>
    <property type="match status" value="1"/>
</dbReference>
<dbReference type="EMBL" id="KN822016">
    <property type="protein sequence ID" value="KIM66588.1"/>
    <property type="molecule type" value="Genomic_DNA"/>
</dbReference>
<feature type="compositionally biased region" description="Low complexity" evidence="1">
    <location>
        <begin position="252"/>
        <end position="274"/>
    </location>
</feature>
<dbReference type="STRING" id="1036808.A0A0C2ZYU6"/>
<dbReference type="InParanoid" id="A0A0C2ZYU6"/>
<protein>
    <recommendedName>
        <fullName evidence="2">Retrovirus-related Pol polyprotein from transposon TNT 1-94-like beta-barrel domain-containing protein</fullName>
    </recommendedName>
</protein>
<organism evidence="3 4">
    <name type="scientific">Scleroderma citrinum Foug A</name>
    <dbReference type="NCBI Taxonomy" id="1036808"/>
    <lineage>
        <taxon>Eukaryota</taxon>
        <taxon>Fungi</taxon>
        <taxon>Dikarya</taxon>
        <taxon>Basidiomycota</taxon>
        <taxon>Agaricomycotina</taxon>
        <taxon>Agaricomycetes</taxon>
        <taxon>Agaricomycetidae</taxon>
        <taxon>Boletales</taxon>
        <taxon>Sclerodermatineae</taxon>
        <taxon>Sclerodermataceae</taxon>
        <taxon>Scleroderma</taxon>
    </lineage>
</organism>
<proteinExistence type="predicted"/>
<dbReference type="HOGENOM" id="CLU_052380_1_0_1"/>
<dbReference type="AlphaFoldDB" id="A0A0C2ZYU6"/>
<evidence type="ECO:0000313" key="3">
    <source>
        <dbReference type="EMBL" id="KIM66588.1"/>
    </source>
</evidence>
<feature type="domain" description="Retrovirus-related Pol polyprotein from transposon TNT 1-94-like beta-barrel" evidence="2">
    <location>
        <begin position="309"/>
        <end position="354"/>
    </location>
</feature>
<dbReference type="Pfam" id="PF22936">
    <property type="entry name" value="Pol_BBD"/>
    <property type="match status" value="1"/>
</dbReference>
<evidence type="ECO:0000313" key="4">
    <source>
        <dbReference type="Proteomes" id="UP000053989"/>
    </source>
</evidence>
<gene>
    <name evidence="3" type="ORF">SCLCIDRAFT_21727</name>
</gene>
<reference evidence="3 4" key="1">
    <citation type="submission" date="2014-04" db="EMBL/GenBank/DDBJ databases">
        <authorList>
            <consortium name="DOE Joint Genome Institute"/>
            <person name="Kuo A."/>
            <person name="Kohler A."/>
            <person name="Nagy L.G."/>
            <person name="Floudas D."/>
            <person name="Copeland A."/>
            <person name="Barry K.W."/>
            <person name="Cichocki N."/>
            <person name="Veneault-Fourrey C."/>
            <person name="LaButti K."/>
            <person name="Lindquist E.A."/>
            <person name="Lipzen A."/>
            <person name="Lundell T."/>
            <person name="Morin E."/>
            <person name="Murat C."/>
            <person name="Sun H."/>
            <person name="Tunlid A."/>
            <person name="Henrissat B."/>
            <person name="Grigoriev I.V."/>
            <person name="Hibbett D.S."/>
            <person name="Martin F."/>
            <person name="Nordberg H.P."/>
            <person name="Cantor M.N."/>
            <person name="Hua S.X."/>
        </authorList>
    </citation>
    <scope>NUCLEOTIDE SEQUENCE [LARGE SCALE GENOMIC DNA]</scope>
    <source>
        <strain evidence="3 4">Foug A</strain>
    </source>
</reference>
<accession>A0A0C2ZYU6</accession>